<sequence>MGDIAVDVFLKTLKQLITSSKLSLIISEKNQLQSLEEEIKYLREFLKVTEKKRKDHSELMELVMQIRDLVSKAENIVELFVGHAFKVDELASAFKKGLKILTTIMKKIFGKNIVASPLCLDLGNVIKGLKILTIVVKKIYDENIFDKDLVFYVFSSLGGSNASKVVKQKVVVGFEEEVEKLIDKLDDKGEGRPLEIISIIGAGGGGKTTLAREVYDHRFTSYTFDIRVWIDVSQDYDKTKKRDLLIGILESAILKKQEDYGKFSDDQLGEKGSKVMFTSRLLVELDCVGYVPHYLAPLPTNWCWELLQKKVFGMEPCPPELADVAYRPCNEYVPVRFAEGLLARTPNLRKLGLHRWSREKGNVLRFPDIEFLNCLEKLTFTMASHSYSTVGSTLPPGLKLPLTITQITMKHTCLKWEELSLLQALPSLEVLKLINNACIGAVWDIGELEGFPELKYLRFSNLDIKEWNASEDQFPKLEYLVLIDQSRGITRVGVLLIPQMDSNSFPSQMGCVISTT</sequence>
<dbReference type="Proteomes" id="UP000828048">
    <property type="component" value="Chromosome 5"/>
</dbReference>
<dbReference type="EMBL" id="CM037155">
    <property type="protein sequence ID" value="KAH7846958.1"/>
    <property type="molecule type" value="Genomic_DNA"/>
</dbReference>
<name>A0ACB7Y1Q8_9ERIC</name>
<accession>A0ACB7Y1Q8</accession>
<evidence type="ECO:0000313" key="1">
    <source>
        <dbReference type="EMBL" id="KAH7846958.1"/>
    </source>
</evidence>
<gene>
    <name evidence="1" type="ORF">Vadar_020088</name>
</gene>
<proteinExistence type="predicted"/>
<keyword evidence="2" id="KW-1185">Reference proteome</keyword>
<protein>
    <submittedName>
        <fullName evidence="1">Uncharacterized protein</fullName>
    </submittedName>
</protein>
<comment type="caution">
    <text evidence="1">The sequence shown here is derived from an EMBL/GenBank/DDBJ whole genome shotgun (WGS) entry which is preliminary data.</text>
</comment>
<evidence type="ECO:0000313" key="2">
    <source>
        <dbReference type="Proteomes" id="UP000828048"/>
    </source>
</evidence>
<reference evidence="1 2" key="1">
    <citation type="journal article" date="2021" name="Hortic Res">
        <title>High-quality reference genome and annotation aids understanding of berry development for evergreen blueberry (Vaccinium darrowii).</title>
        <authorList>
            <person name="Yu J."/>
            <person name="Hulse-Kemp A.M."/>
            <person name="Babiker E."/>
            <person name="Staton M."/>
        </authorList>
    </citation>
    <scope>NUCLEOTIDE SEQUENCE [LARGE SCALE GENOMIC DNA]</scope>
    <source>
        <strain evidence="2">cv. NJ 8807/NJ 8810</strain>
        <tissue evidence="1">Young leaf</tissue>
    </source>
</reference>
<organism evidence="1 2">
    <name type="scientific">Vaccinium darrowii</name>
    <dbReference type="NCBI Taxonomy" id="229202"/>
    <lineage>
        <taxon>Eukaryota</taxon>
        <taxon>Viridiplantae</taxon>
        <taxon>Streptophyta</taxon>
        <taxon>Embryophyta</taxon>
        <taxon>Tracheophyta</taxon>
        <taxon>Spermatophyta</taxon>
        <taxon>Magnoliopsida</taxon>
        <taxon>eudicotyledons</taxon>
        <taxon>Gunneridae</taxon>
        <taxon>Pentapetalae</taxon>
        <taxon>asterids</taxon>
        <taxon>Ericales</taxon>
        <taxon>Ericaceae</taxon>
        <taxon>Vaccinioideae</taxon>
        <taxon>Vaccinieae</taxon>
        <taxon>Vaccinium</taxon>
    </lineage>
</organism>